<keyword evidence="1" id="KW-0812">Transmembrane</keyword>
<keyword evidence="1" id="KW-1133">Transmembrane helix</keyword>
<dbReference type="Proteomes" id="UP000076715">
    <property type="component" value="Unassembled WGS sequence"/>
</dbReference>
<evidence type="ECO:0000313" key="2">
    <source>
        <dbReference type="EMBL" id="KZS38273.1"/>
    </source>
</evidence>
<evidence type="ECO:0000313" key="3">
    <source>
        <dbReference type="Proteomes" id="UP000076715"/>
    </source>
</evidence>
<protein>
    <submittedName>
        <fullName evidence="2">Uncharacterized protein</fullName>
    </submittedName>
</protein>
<keyword evidence="1" id="KW-0472">Membrane</keyword>
<name>A0A162WSK2_9FLAO</name>
<feature type="transmembrane region" description="Helical" evidence="1">
    <location>
        <begin position="89"/>
        <end position="104"/>
    </location>
</feature>
<evidence type="ECO:0000256" key="1">
    <source>
        <dbReference type="SAM" id="Phobius"/>
    </source>
</evidence>
<organism evidence="2 3">
    <name type="scientific">Aquimarina aggregata</name>
    <dbReference type="NCBI Taxonomy" id="1642818"/>
    <lineage>
        <taxon>Bacteria</taxon>
        <taxon>Pseudomonadati</taxon>
        <taxon>Bacteroidota</taxon>
        <taxon>Flavobacteriia</taxon>
        <taxon>Flavobacteriales</taxon>
        <taxon>Flavobacteriaceae</taxon>
        <taxon>Aquimarina</taxon>
    </lineage>
</organism>
<dbReference type="AlphaFoldDB" id="A0A162WSK2"/>
<gene>
    <name evidence="2" type="ORF">AWE51_17060</name>
</gene>
<comment type="caution">
    <text evidence="2">The sequence shown here is derived from an EMBL/GenBank/DDBJ whole genome shotgun (WGS) entry which is preliminary data.</text>
</comment>
<keyword evidence="3" id="KW-1185">Reference proteome</keyword>
<accession>A0A162WSK2</accession>
<feature type="transmembrane region" description="Helical" evidence="1">
    <location>
        <begin position="65"/>
        <end position="83"/>
    </location>
</feature>
<dbReference type="EMBL" id="LQRT01000058">
    <property type="protein sequence ID" value="KZS38273.1"/>
    <property type="molecule type" value="Genomic_DNA"/>
</dbReference>
<feature type="transmembrane region" description="Helical" evidence="1">
    <location>
        <begin position="35"/>
        <end position="58"/>
    </location>
</feature>
<sequence>MGMSLVLYSVYNVIKYRRFLDRLDHYFDQASIFDIGFIEALAPLVPFEEFVIGIFLVLNIFKRKVLIASIPLFGFFTLFLLDVNQISCAFIYAIFCVTAIILLKKDKYDLYADRNSADSFRMIQ</sequence>
<reference evidence="2 3" key="1">
    <citation type="submission" date="2016-01" db="EMBL/GenBank/DDBJ databases">
        <title>The draft genome sequence of Aquimarina sp. RZW4-3-2.</title>
        <authorList>
            <person name="Wang Y."/>
        </authorList>
    </citation>
    <scope>NUCLEOTIDE SEQUENCE [LARGE SCALE GENOMIC DNA]</scope>
    <source>
        <strain evidence="2 3">RZW4-3-2</strain>
    </source>
</reference>
<proteinExistence type="predicted"/>